<protein>
    <submittedName>
        <fullName evidence="1">Uncharacterized protein</fullName>
    </submittedName>
</protein>
<sequence>MKSHKKVWAHIHIHINKGKDKKKCICARYMSLDQELSNMLNC</sequence>
<dbReference type="Proteomes" id="UP001634393">
    <property type="component" value="Unassembled WGS sequence"/>
</dbReference>
<organism evidence="1 2">
    <name type="scientific">Penstemon smallii</name>
    <dbReference type="NCBI Taxonomy" id="265156"/>
    <lineage>
        <taxon>Eukaryota</taxon>
        <taxon>Viridiplantae</taxon>
        <taxon>Streptophyta</taxon>
        <taxon>Embryophyta</taxon>
        <taxon>Tracheophyta</taxon>
        <taxon>Spermatophyta</taxon>
        <taxon>Magnoliopsida</taxon>
        <taxon>eudicotyledons</taxon>
        <taxon>Gunneridae</taxon>
        <taxon>Pentapetalae</taxon>
        <taxon>asterids</taxon>
        <taxon>lamiids</taxon>
        <taxon>Lamiales</taxon>
        <taxon>Plantaginaceae</taxon>
        <taxon>Cheloneae</taxon>
        <taxon>Penstemon</taxon>
    </lineage>
</organism>
<dbReference type="AlphaFoldDB" id="A0ABD3TRE2"/>
<evidence type="ECO:0000313" key="1">
    <source>
        <dbReference type="EMBL" id="KAL3839186.1"/>
    </source>
</evidence>
<keyword evidence="2" id="KW-1185">Reference proteome</keyword>
<evidence type="ECO:0000313" key="2">
    <source>
        <dbReference type="Proteomes" id="UP001634393"/>
    </source>
</evidence>
<name>A0ABD3TRE2_9LAMI</name>
<proteinExistence type="predicted"/>
<dbReference type="EMBL" id="JBJXBP010000003">
    <property type="protein sequence ID" value="KAL3839186.1"/>
    <property type="molecule type" value="Genomic_DNA"/>
</dbReference>
<comment type="caution">
    <text evidence="1">The sequence shown here is derived from an EMBL/GenBank/DDBJ whole genome shotgun (WGS) entry which is preliminary data.</text>
</comment>
<accession>A0ABD3TRE2</accession>
<gene>
    <name evidence="1" type="ORF">ACJIZ3_023777</name>
</gene>
<reference evidence="1 2" key="1">
    <citation type="submission" date="2024-12" db="EMBL/GenBank/DDBJ databases">
        <title>The unique morphological basis and parallel evolutionary history of personate flowers in Penstemon.</title>
        <authorList>
            <person name="Depatie T.H."/>
            <person name="Wessinger C.A."/>
        </authorList>
    </citation>
    <scope>NUCLEOTIDE SEQUENCE [LARGE SCALE GENOMIC DNA]</scope>
    <source>
        <strain evidence="1">WTNN_2</strain>
        <tissue evidence="1">Leaf</tissue>
    </source>
</reference>